<dbReference type="Proteomes" id="UP000295293">
    <property type="component" value="Unassembled WGS sequence"/>
</dbReference>
<dbReference type="GO" id="GO:0034194">
    <property type="term" value="P:D-galactonate catabolic process"/>
    <property type="evidence" value="ECO:0007669"/>
    <property type="project" value="InterPro"/>
</dbReference>
<dbReference type="Pfam" id="PF05035">
    <property type="entry name" value="DGOK"/>
    <property type="match status" value="1"/>
</dbReference>
<dbReference type="Gene3D" id="3.30.420.300">
    <property type="entry name" value="2-keto-3-deoxy-galactonokinase, substrate binding domain"/>
    <property type="match status" value="1"/>
</dbReference>
<dbReference type="InterPro" id="IPR042257">
    <property type="entry name" value="DGOK_C"/>
</dbReference>
<dbReference type="RefSeq" id="WP_133819538.1">
    <property type="nucleotide sequence ID" value="NZ_SNZH01000009.1"/>
</dbReference>
<dbReference type="OrthoDB" id="256574at2"/>
<gene>
    <name evidence="1" type="ORF">DFR29_109100</name>
</gene>
<protein>
    <submittedName>
        <fullName evidence="1">2-keto-3-deoxygalactonate kinase</fullName>
    </submittedName>
</protein>
<evidence type="ECO:0000313" key="1">
    <source>
        <dbReference type="EMBL" id="TDR42044.1"/>
    </source>
</evidence>
<keyword evidence="1" id="KW-0808">Transferase</keyword>
<dbReference type="AlphaFoldDB" id="A0A4R6YU37"/>
<dbReference type="Gene3D" id="3.30.420.310">
    <property type="entry name" value="2-keto-3-deoxy-galactonokinase, C-terminal domain"/>
    <property type="match status" value="1"/>
</dbReference>
<dbReference type="GO" id="GO:0008671">
    <property type="term" value="F:2-dehydro-3-deoxygalactonokinase activity"/>
    <property type="evidence" value="ECO:0007669"/>
    <property type="project" value="InterPro"/>
</dbReference>
<evidence type="ECO:0000313" key="2">
    <source>
        <dbReference type="Proteomes" id="UP000295293"/>
    </source>
</evidence>
<keyword evidence="2" id="KW-1185">Reference proteome</keyword>
<comment type="caution">
    <text evidence="1">The sequence shown here is derived from an EMBL/GenBank/DDBJ whole genome shotgun (WGS) entry which is preliminary data.</text>
</comment>
<accession>A0A4R6YU37</accession>
<organism evidence="1 2">
    <name type="scientific">Tahibacter aquaticus</name>
    <dbReference type="NCBI Taxonomy" id="520092"/>
    <lineage>
        <taxon>Bacteria</taxon>
        <taxon>Pseudomonadati</taxon>
        <taxon>Pseudomonadota</taxon>
        <taxon>Gammaproteobacteria</taxon>
        <taxon>Lysobacterales</taxon>
        <taxon>Rhodanobacteraceae</taxon>
        <taxon>Tahibacter</taxon>
    </lineage>
</organism>
<keyword evidence="1" id="KW-0418">Kinase</keyword>
<dbReference type="EMBL" id="SNZH01000009">
    <property type="protein sequence ID" value="TDR42044.1"/>
    <property type="molecule type" value="Genomic_DNA"/>
</dbReference>
<proteinExistence type="predicted"/>
<sequence length="313" mass="32720">MAAARFIAGDWGTSHLRLALCDEDGQVLAEAAGPGAAASSGRFAAVFAQATAPWAEYGPLPALLCGMAGSRQGWAEAPYLRCPATLHSIAQTSIVADAQGPRILPGLACTNRLDAADFLRGEETQLLGALALEADLRQGEHLVVMPGTHSKWLQLAEARVHHFQTLVTGEVYAALHGHSVLLDPAAVAVDDGPLDSGFLCGLERARSTAQGSLLAQLFECRARRLSGELADSEAAAFLSGLLIGHELSHGLAQFAAAPHTPLWLVGTAALTRRYAYALSVFGIDARCIDGSQAAIAGLATVFRQLRAQDCGHG</sequence>
<dbReference type="InterPro" id="IPR042258">
    <property type="entry name" value="DGOK_N"/>
</dbReference>
<dbReference type="InterPro" id="IPR007729">
    <property type="entry name" value="DGOK"/>
</dbReference>
<name>A0A4R6YU37_9GAMM</name>
<reference evidence="1 2" key="1">
    <citation type="submission" date="2019-03" db="EMBL/GenBank/DDBJ databases">
        <title>Genomic Encyclopedia of Type Strains, Phase IV (KMG-IV): sequencing the most valuable type-strain genomes for metagenomic binning, comparative biology and taxonomic classification.</title>
        <authorList>
            <person name="Goeker M."/>
        </authorList>
    </citation>
    <scope>NUCLEOTIDE SEQUENCE [LARGE SCALE GENOMIC DNA]</scope>
    <source>
        <strain evidence="1 2">DSM 21667</strain>
    </source>
</reference>